<evidence type="ECO:0000256" key="3">
    <source>
        <dbReference type="ARBA" id="ARBA00022475"/>
    </source>
</evidence>
<keyword evidence="5" id="KW-0732">Signal</keyword>
<comment type="similarity">
    <text evidence="2 11">Belongs to the glypican family.</text>
</comment>
<comment type="function">
    <text evidence="12">Cell surface proteoglycan.</text>
</comment>
<evidence type="ECO:0000256" key="8">
    <source>
        <dbReference type="ARBA" id="ARBA00023180"/>
    </source>
</evidence>
<keyword evidence="4 12" id="KW-0336">GPI-anchor</keyword>
<keyword evidence="7 12" id="KW-0472">Membrane</keyword>
<evidence type="ECO:0000256" key="10">
    <source>
        <dbReference type="ARBA" id="ARBA00023288"/>
    </source>
</evidence>
<protein>
    <submittedName>
        <fullName evidence="13">Glypican-6 Secreted glypican-6</fullName>
    </submittedName>
</protein>
<dbReference type="GO" id="GO:0045202">
    <property type="term" value="C:synapse"/>
    <property type="evidence" value="ECO:0007669"/>
    <property type="project" value="TreeGrafter"/>
</dbReference>
<keyword evidence="3" id="KW-1003">Cell membrane</keyword>
<comment type="subcellular location">
    <subcellularLocation>
        <location evidence="1 12">Cell membrane</location>
        <topology evidence="1 12">Lipid-anchor</topology>
        <topology evidence="1 12">GPI-anchor</topology>
    </subcellularLocation>
</comment>
<evidence type="ECO:0000256" key="5">
    <source>
        <dbReference type="ARBA" id="ARBA00022729"/>
    </source>
</evidence>
<dbReference type="PANTHER" id="PTHR10822">
    <property type="entry name" value="GLYPICAN"/>
    <property type="match status" value="1"/>
</dbReference>
<dbReference type="Proteomes" id="UP000324632">
    <property type="component" value="Chromosome 4"/>
</dbReference>
<evidence type="ECO:0000256" key="6">
    <source>
        <dbReference type="ARBA" id="ARBA00022974"/>
    </source>
</evidence>
<keyword evidence="14" id="KW-1185">Reference proteome</keyword>
<dbReference type="GO" id="GO:0016477">
    <property type="term" value="P:cell migration"/>
    <property type="evidence" value="ECO:0007669"/>
    <property type="project" value="TreeGrafter"/>
</dbReference>
<dbReference type="GO" id="GO:0098552">
    <property type="term" value="C:side of membrane"/>
    <property type="evidence" value="ECO:0007669"/>
    <property type="project" value="UniProtKB-KW"/>
</dbReference>
<evidence type="ECO:0000256" key="4">
    <source>
        <dbReference type="ARBA" id="ARBA00022622"/>
    </source>
</evidence>
<proteinExistence type="inferred from homology"/>
<evidence type="ECO:0000256" key="11">
    <source>
        <dbReference type="RuleBase" id="RU003518"/>
    </source>
</evidence>
<dbReference type="GO" id="GO:0009986">
    <property type="term" value="C:cell surface"/>
    <property type="evidence" value="ECO:0007669"/>
    <property type="project" value="TreeGrafter"/>
</dbReference>
<dbReference type="GO" id="GO:0005886">
    <property type="term" value="C:plasma membrane"/>
    <property type="evidence" value="ECO:0007669"/>
    <property type="project" value="UniProtKB-SubCell"/>
</dbReference>
<evidence type="ECO:0000313" key="13">
    <source>
        <dbReference type="EMBL" id="KAA0722705.1"/>
    </source>
</evidence>
<keyword evidence="6 12" id="KW-0654">Proteoglycan</keyword>
<organism evidence="13 14">
    <name type="scientific">Triplophysa tibetana</name>
    <dbReference type="NCBI Taxonomy" id="1572043"/>
    <lineage>
        <taxon>Eukaryota</taxon>
        <taxon>Metazoa</taxon>
        <taxon>Chordata</taxon>
        <taxon>Craniata</taxon>
        <taxon>Vertebrata</taxon>
        <taxon>Euteleostomi</taxon>
        <taxon>Actinopterygii</taxon>
        <taxon>Neopterygii</taxon>
        <taxon>Teleostei</taxon>
        <taxon>Ostariophysi</taxon>
        <taxon>Cypriniformes</taxon>
        <taxon>Nemacheilidae</taxon>
        <taxon>Triplophysa</taxon>
    </lineage>
</organism>
<evidence type="ECO:0000256" key="1">
    <source>
        <dbReference type="ARBA" id="ARBA00004609"/>
    </source>
</evidence>
<evidence type="ECO:0000256" key="12">
    <source>
        <dbReference type="RuleBase" id="RU003519"/>
    </source>
</evidence>
<keyword evidence="10 12" id="KW-0449">Lipoprotein</keyword>
<keyword evidence="8" id="KW-0325">Glycoprotein</keyword>
<keyword evidence="9 12" id="KW-0357">Heparan sulfate</keyword>
<evidence type="ECO:0000256" key="2">
    <source>
        <dbReference type="ARBA" id="ARBA00010260"/>
    </source>
</evidence>
<dbReference type="Pfam" id="PF01153">
    <property type="entry name" value="Glypican"/>
    <property type="match status" value="1"/>
</dbReference>
<accession>A0A5A9PLM6</accession>
<evidence type="ECO:0000256" key="7">
    <source>
        <dbReference type="ARBA" id="ARBA00023136"/>
    </source>
</evidence>
<dbReference type="AlphaFoldDB" id="A0A5A9PLM6"/>
<comment type="caution">
    <text evidence="13">The sequence shown here is derived from an EMBL/GenBank/DDBJ whole genome shotgun (WGS) entry which is preliminary data.</text>
</comment>
<gene>
    <name evidence="13" type="ORF">E1301_Tti015470</name>
</gene>
<dbReference type="PANTHER" id="PTHR10822:SF30">
    <property type="entry name" value="DALLY-LIKE, ISOFORM A"/>
    <property type="match status" value="1"/>
</dbReference>
<sequence>MRWQGVFQKSHTTGRGTHQMVVAICRRSLRPGEHLRVCSQGYTCCTSAMEERLGQLSKQEFDRLVEESSHTIRTTFTSKHKKFDGPGRELQTAARVFIRRYGSKVEAGNDKSK</sequence>
<dbReference type="GO" id="GO:0005576">
    <property type="term" value="C:extracellular region"/>
    <property type="evidence" value="ECO:0007669"/>
    <property type="project" value="TreeGrafter"/>
</dbReference>
<evidence type="ECO:0000256" key="9">
    <source>
        <dbReference type="ARBA" id="ARBA00023207"/>
    </source>
</evidence>
<dbReference type="InterPro" id="IPR001863">
    <property type="entry name" value="Glypican"/>
</dbReference>
<reference evidence="13 14" key="1">
    <citation type="journal article" date="2019" name="Mol. Ecol. Resour.">
        <title>Chromosome-level genome assembly of Triplophysa tibetana, a fish adapted to the harsh high-altitude environment of the Tibetan Plateau.</title>
        <authorList>
            <person name="Yang X."/>
            <person name="Liu H."/>
            <person name="Ma Z."/>
            <person name="Zou Y."/>
            <person name="Zou M."/>
            <person name="Mao Y."/>
            <person name="Li X."/>
            <person name="Wang H."/>
            <person name="Chen T."/>
            <person name="Wang W."/>
            <person name="Yang R."/>
        </authorList>
    </citation>
    <scope>NUCLEOTIDE SEQUENCE [LARGE SCALE GENOMIC DNA]</scope>
    <source>
        <strain evidence="13">TTIB1903HZAU</strain>
        <tissue evidence="13">Muscle</tissue>
    </source>
</reference>
<dbReference type="GO" id="GO:0009966">
    <property type="term" value="P:regulation of signal transduction"/>
    <property type="evidence" value="ECO:0007669"/>
    <property type="project" value="InterPro"/>
</dbReference>
<evidence type="ECO:0000313" key="14">
    <source>
        <dbReference type="Proteomes" id="UP000324632"/>
    </source>
</evidence>
<dbReference type="EMBL" id="SOYY01000004">
    <property type="protein sequence ID" value="KAA0722705.1"/>
    <property type="molecule type" value="Genomic_DNA"/>
</dbReference>
<dbReference type="GO" id="GO:1905475">
    <property type="term" value="P:regulation of protein localization to membrane"/>
    <property type="evidence" value="ECO:0007669"/>
    <property type="project" value="TreeGrafter"/>
</dbReference>
<name>A0A5A9PLM6_9TELE</name>